<dbReference type="AlphaFoldDB" id="A0A0F9LW26"/>
<evidence type="ECO:0008006" key="3">
    <source>
        <dbReference type="Google" id="ProtNLM"/>
    </source>
</evidence>
<accession>A0A0F9LW26</accession>
<gene>
    <name evidence="2" type="ORF">LCGC14_1229730</name>
</gene>
<proteinExistence type="predicted"/>
<dbReference type="Pfam" id="PF17248">
    <property type="entry name" value="DUF5317"/>
    <property type="match status" value="1"/>
</dbReference>
<feature type="transmembrane region" description="Helical" evidence="1">
    <location>
        <begin position="150"/>
        <end position="171"/>
    </location>
</feature>
<keyword evidence="1" id="KW-1133">Transmembrane helix</keyword>
<keyword evidence="1" id="KW-0472">Membrane</keyword>
<dbReference type="InterPro" id="IPR035168">
    <property type="entry name" value="DUF5317"/>
</dbReference>
<evidence type="ECO:0000256" key="1">
    <source>
        <dbReference type="SAM" id="Phobius"/>
    </source>
</evidence>
<organism evidence="2">
    <name type="scientific">marine sediment metagenome</name>
    <dbReference type="NCBI Taxonomy" id="412755"/>
    <lineage>
        <taxon>unclassified sequences</taxon>
        <taxon>metagenomes</taxon>
        <taxon>ecological metagenomes</taxon>
    </lineage>
</organism>
<feature type="transmembrane region" description="Helical" evidence="1">
    <location>
        <begin position="54"/>
        <end position="74"/>
    </location>
</feature>
<comment type="caution">
    <text evidence="2">The sequence shown here is derived from an EMBL/GenBank/DDBJ whole genome shotgun (WGS) entry which is preliminary data.</text>
</comment>
<feature type="transmembrane region" description="Helical" evidence="1">
    <location>
        <begin position="81"/>
        <end position="101"/>
    </location>
</feature>
<reference evidence="2" key="1">
    <citation type="journal article" date="2015" name="Nature">
        <title>Complex archaea that bridge the gap between prokaryotes and eukaryotes.</title>
        <authorList>
            <person name="Spang A."/>
            <person name="Saw J.H."/>
            <person name="Jorgensen S.L."/>
            <person name="Zaremba-Niedzwiedzka K."/>
            <person name="Martijn J."/>
            <person name="Lind A.E."/>
            <person name="van Eijk R."/>
            <person name="Schleper C."/>
            <person name="Guy L."/>
            <person name="Ettema T.J."/>
        </authorList>
    </citation>
    <scope>NUCLEOTIDE SEQUENCE</scope>
</reference>
<evidence type="ECO:0000313" key="2">
    <source>
        <dbReference type="EMBL" id="KKM91321.1"/>
    </source>
</evidence>
<keyword evidence="1" id="KW-0812">Transmembrane</keyword>
<dbReference type="EMBL" id="LAZR01006550">
    <property type="protein sequence ID" value="KKM91321.1"/>
    <property type="molecule type" value="Genomic_DNA"/>
</dbReference>
<protein>
    <recommendedName>
        <fullName evidence="3">DUF5317 domain-containing protein</fullName>
    </recommendedName>
</protein>
<sequence>MLEIALIIGIIFGLIRGGRLKRLLNPNFPFWYLLISGLLLLASINWVARFIPNAALAFLLTLLAYLLMLSALWLNRKREFIYLILVGLLLNFLVIAVNGGMPVSFGASSSTGLSKTEYVARLSTDFKHIPMLADTKLKVLSDIIPLPRPYPLPGLFSVGDVFIGIGLLFFVQNHIYYSGRHRKSEAQNSEAVSQSQQ</sequence>
<feature type="transmembrane region" description="Helical" evidence="1">
    <location>
        <begin position="29"/>
        <end position="48"/>
    </location>
</feature>
<name>A0A0F9LW26_9ZZZZ</name>